<keyword evidence="3 15" id="KW-0716">Sensory transduction</keyword>
<feature type="transmembrane region" description="Helical" evidence="15">
    <location>
        <begin position="174"/>
        <end position="197"/>
    </location>
</feature>
<evidence type="ECO:0000256" key="12">
    <source>
        <dbReference type="ARBA" id="ARBA00023180"/>
    </source>
</evidence>
<proteinExistence type="inferred from homology"/>
<accession>A0A0K8TEC9</accession>
<evidence type="ECO:0000256" key="13">
    <source>
        <dbReference type="ARBA" id="ARBA00023224"/>
    </source>
</evidence>
<evidence type="ECO:0000256" key="8">
    <source>
        <dbReference type="ARBA" id="ARBA00023040"/>
    </source>
</evidence>
<dbReference type="PRINTS" id="PR00238">
    <property type="entry name" value="OPSIN"/>
</dbReference>
<keyword evidence="5 15" id="KW-0681">Retinal protein</keyword>
<keyword evidence="8 15" id="KW-0297">G-protein coupled receptor</keyword>
<feature type="transmembrane region" description="Helical" evidence="15">
    <location>
        <begin position="86"/>
        <end position="106"/>
    </location>
</feature>
<keyword evidence="12" id="KW-0325">Glycoprotein</keyword>
<dbReference type="InterPro" id="IPR001760">
    <property type="entry name" value="Opsin"/>
</dbReference>
<evidence type="ECO:0000259" key="16">
    <source>
        <dbReference type="PROSITE" id="PS50262"/>
    </source>
</evidence>
<evidence type="ECO:0000256" key="1">
    <source>
        <dbReference type="ARBA" id="ARBA00004141"/>
    </source>
</evidence>
<dbReference type="GO" id="GO:0009881">
    <property type="term" value="F:photoreceptor activity"/>
    <property type="evidence" value="ECO:0007669"/>
    <property type="project" value="UniProtKB-KW"/>
</dbReference>
<evidence type="ECO:0000256" key="14">
    <source>
        <dbReference type="ARBA" id="ARBA00023305"/>
    </source>
</evidence>
<evidence type="ECO:0000256" key="3">
    <source>
        <dbReference type="ARBA" id="ARBA00022606"/>
    </source>
</evidence>
<evidence type="ECO:0000256" key="9">
    <source>
        <dbReference type="ARBA" id="ARBA00023136"/>
    </source>
</evidence>
<keyword evidence="7 15" id="KW-0157">Chromophore</keyword>
<dbReference type="GO" id="GO:0004930">
    <property type="term" value="F:G protein-coupled receptor activity"/>
    <property type="evidence" value="ECO:0007669"/>
    <property type="project" value="UniProtKB-KW"/>
</dbReference>
<comment type="similarity">
    <text evidence="15">Belongs to the G-protein coupled receptor 1 family. Opsin subfamily.</text>
</comment>
<sequence>MENLMPPAGYVAASVILFLIGFIGFFANLTVIVLMCRDNQLWTPLNYILFNLIMSDFSVSLLGNPFTLASSMYRRWIFGHTMCVAYGFFMALLGITSISTLTALALERYLIISRPLNRRVLTRKSAVHVVIGVWAYSITLTAPPLVGWGEYGPEAANISCSISWEDRSTVSTSYIIFLFIFGFFVPLFVICYSYINIIFTMRENMAVKGRVTKAESRVAGMVFIMIFAFFIAWTPYAILALMIAFMKTDISPAIATIPAIFAKTSICYNPIIYVGLNSQFKKSWKILLGCQHCSNPSAEAAALSHRHTCLSYYGNSVEQTQHFKTTRLTLLEVKAFPAETAI</sequence>
<dbReference type="AlphaFoldDB" id="A0A0K8TEC9"/>
<keyword evidence="14" id="KW-0844">Vision</keyword>
<feature type="domain" description="G-protein coupled receptors family 1 profile" evidence="16">
    <location>
        <begin position="27"/>
        <end position="273"/>
    </location>
</feature>
<dbReference type="PANTHER" id="PTHR24240">
    <property type="entry name" value="OPSIN"/>
    <property type="match status" value="1"/>
</dbReference>
<keyword evidence="9 15" id="KW-0472">Membrane</keyword>
<dbReference type="CDD" id="cd14969">
    <property type="entry name" value="7tmA_Opsins_type2_animals"/>
    <property type="match status" value="1"/>
</dbReference>
<evidence type="ECO:0000256" key="5">
    <source>
        <dbReference type="ARBA" id="ARBA00022925"/>
    </source>
</evidence>
<evidence type="ECO:0000256" key="11">
    <source>
        <dbReference type="ARBA" id="ARBA00023170"/>
    </source>
</evidence>
<dbReference type="InterPro" id="IPR017452">
    <property type="entry name" value="GPCR_Rhodpsn_7TM"/>
</dbReference>
<feature type="transmembrane region" description="Helical" evidence="15">
    <location>
        <begin position="252"/>
        <end position="276"/>
    </location>
</feature>
<dbReference type="Pfam" id="PF00001">
    <property type="entry name" value="7tm_1"/>
    <property type="match status" value="1"/>
</dbReference>
<dbReference type="GO" id="GO:0016020">
    <property type="term" value="C:membrane"/>
    <property type="evidence" value="ECO:0007669"/>
    <property type="project" value="UniProtKB-SubCell"/>
</dbReference>
<dbReference type="EMBL" id="GBRD01002075">
    <property type="protein sequence ID" value="JAG63746.1"/>
    <property type="molecule type" value="Transcribed_RNA"/>
</dbReference>
<evidence type="ECO:0000256" key="6">
    <source>
        <dbReference type="ARBA" id="ARBA00022989"/>
    </source>
</evidence>
<dbReference type="GO" id="GO:0007601">
    <property type="term" value="P:visual perception"/>
    <property type="evidence" value="ECO:0007669"/>
    <property type="project" value="UniProtKB-KW"/>
</dbReference>
<keyword evidence="4 15" id="KW-0812">Transmembrane</keyword>
<dbReference type="InterPro" id="IPR050125">
    <property type="entry name" value="GPCR_opsins"/>
</dbReference>
<feature type="transmembrane region" description="Helical" evidence="15">
    <location>
        <begin position="126"/>
        <end position="146"/>
    </location>
</feature>
<feature type="transmembrane region" description="Helical" evidence="15">
    <location>
        <begin position="218"/>
        <end position="246"/>
    </location>
</feature>
<name>A0A0K8TEC9_LYGHE</name>
<organism evidence="17">
    <name type="scientific">Lygus hesperus</name>
    <name type="common">Western plant bug</name>
    <dbReference type="NCBI Taxonomy" id="30085"/>
    <lineage>
        <taxon>Eukaryota</taxon>
        <taxon>Metazoa</taxon>
        <taxon>Ecdysozoa</taxon>
        <taxon>Arthropoda</taxon>
        <taxon>Hexapoda</taxon>
        <taxon>Insecta</taxon>
        <taxon>Pterygota</taxon>
        <taxon>Neoptera</taxon>
        <taxon>Paraneoptera</taxon>
        <taxon>Hemiptera</taxon>
        <taxon>Heteroptera</taxon>
        <taxon>Panheteroptera</taxon>
        <taxon>Cimicomorpha</taxon>
        <taxon>Miridae</taxon>
        <taxon>Mirini</taxon>
        <taxon>Lygus</taxon>
    </lineage>
</organism>
<dbReference type="PROSITE" id="PS00237">
    <property type="entry name" value="G_PROTEIN_RECEP_F1_1"/>
    <property type="match status" value="1"/>
</dbReference>
<feature type="transmembrane region" description="Helical" evidence="15">
    <location>
        <begin position="47"/>
        <end position="66"/>
    </location>
</feature>
<keyword evidence="2 15" id="KW-0600">Photoreceptor protein</keyword>
<protein>
    <recommendedName>
        <fullName evidence="16">G-protein coupled receptors family 1 profile domain-containing protein</fullName>
    </recommendedName>
</protein>
<dbReference type="SUPFAM" id="SSF81321">
    <property type="entry name" value="Family A G protein-coupled receptor-like"/>
    <property type="match status" value="1"/>
</dbReference>
<dbReference type="InterPro" id="IPR000276">
    <property type="entry name" value="GPCR_Rhodpsn"/>
</dbReference>
<evidence type="ECO:0000256" key="4">
    <source>
        <dbReference type="ARBA" id="ARBA00022692"/>
    </source>
</evidence>
<dbReference type="GO" id="GO:0007602">
    <property type="term" value="P:phototransduction"/>
    <property type="evidence" value="ECO:0007669"/>
    <property type="project" value="UniProtKB-KW"/>
</dbReference>
<evidence type="ECO:0000313" key="17">
    <source>
        <dbReference type="EMBL" id="JAG63746.1"/>
    </source>
</evidence>
<keyword evidence="13 15" id="KW-0807">Transducer</keyword>
<keyword evidence="6 15" id="KW-1133">Transmembrane helix</keyword>
<evidence type="ECO:0000256" key="7">
    <source>
        <dbReference type="ARBA" id="ARBA00022991"/>
    </source>
</evidence>
<evidence type="ECO:0000256" key="15">
    <source>
        <dbReference type="RuleBase" id="RU004951"/>
    </source>
</evidence>
<keyword evidence="11 15" id="KW-0675">Receptor</keyword>
<evidence type="ECO:0000256" key="10">
    <source>
        <dbReference type="ARBA" id="ARBA00023157"/>
    </source>
</evidence>
<keyword evidence="10" id="KW-1015">Disulfide bond</keyword>
<reference evidence="17" key="1">
    <citation type="submission" date="2014-09" db="EMBL/GenBank/DDBJ databases">
        <authorList>
            <person name="Magalhaes I.L.F."/>
            <person name="Oliveira U."/>
            <person name="Santos F.R."/>
            <person name="Vidigal T.H.D.A."/>
            <person name="Brescovit A.D."/>
            <person name="Santos A.J."/>
        </authorList>
    </citation>
    <scope>NUCLEOTIDE SEQUENCE</scope>
</reference>
<dbReference type="PROSITE" id="PS50262">
    <property type="entry name" value="G_PROTEIN_RECEP_F1_2"/>
    <property type="match status" value="1"/>
</dbReference>
<dbReference type="PRINTS" id="PR00237">
    <property type="entry name" value="GPCRRHODOPSN"/>
</dbReference>
<feature type="transmembrane region" description="Helical" evidence="15">
    <location>
        <begin position="12"/>
        <end position="35"/>
    </location>
</feature>
<dbReference type="Gene3D" id="1.20.1070.10">
    <property type="entry name" value="Rhodopsin 7-helix transmembrane proteins"/>
    <property type="match status" value="1"/>
</dbReference>
<comment type="subcellular location">
    <subcellularLocation>
        <location evidence="1 15">Membrane</location>
        <topology evidence="1 15">Multi-pass membrane protein</topology>
    </subcellularLocation>
</comment>
<evidence type="ECO:0000256" key="2">
    <source>
        <dbReference type="ARBA" id="ARBA00022543"/>
    </source>
</evidence>